<dbReference type="Pfam" id="PF00067">
    <property type="entry name" value="p450"/>
    <property type="match status" value="1"/>
</dbReference>
<evidence type="ECO:0000256" key="3">
    <source>
        <dbReference type="ARBA" id="ARBA00022617"/>
    </source>
</evidence>
<name>A0A210QQ44_MIZYE</name>
<dbReference type="EMBL" id="NEDP02002420">
    <property type="protein sequence ID" value="OWF50845.1"/>
    <property type="molecule type" value="Genomic_DNA"/>
</dbReference>
<dbReference type="Proteomes" id="UP000242188">
    <property type="component" value="Unassembled WGS sequence"/>
</dbReference>
<organism evidence="10 11">
    <name type="scientific">Mizuhopecten yessoensis</name>
    <name type="common">Japanese scallop</name>
    <name type="synonym">Patinopecten yessoensis</name>
    <dbReference type="NCBI Taxonomy" id="6573"/>
    <lineage>
        <taxon>Eukaryota</taxon>
        <taxon>Metazoa</taxon>
        <taxon>Spiralia</taxon>
        <taxon>Lophotrochozoa</taxon>
        <taxon>Mollusca</taxon>
        <taxon>Bivalvia</taxon>
        <taxon>Autobranchia</taxon>
        <taxon>Pteriomorphia</taxon>
        <taxon>Pectinida</taxon>
        <taxon>Pectinoidea</taxon>
        <taxon>Pectinidae</taxon>
        <taxon>Mizuhopecten</taxon>
    </lineage>
</organism>
<dbReference type="AlphaFoldDB" id="A0A210QQ44"/>
<evidence type="ECO:0000256" key="9">
    <source>
        <dbReference type="RuleBase" id="RU000461"/>
    </source>
</evidence>
<dbReference type="Gene3D" id="1.10.630.10">
    <property type="entry name" value="Cytochrome P450"/>
    <property type="match status" value="1"/>
</dbReference>
<dbReference type="GO" id="GO:0005506">
    <property type="term" value="F:iron ion binding"/>
    <property type="evidence" value="ECO:0007669"/>
    <property type="project" value="InterPro"/>
</dbReference>
<keyword evidence="4 8" id="KW-0479">Metal-binding</keyword>
<reference evidence="10 11" key="1">
    <citation type="journal article" date="2017" name="Nat. Ecol. Evol.">
        <title>Scallop genome provides insights into evolution of bilaterian karyotype and development.</title>
        <authorList>
            <person name="Wang S."/>
            <person name="Zhang J."/>
            <person name="Jiao W."/>
            <person name="Li J."/>
            <person name="Xun X."/>
            <person name="Sun Y."/>
            <person name="Guo X."/>
            <person name="Huan P."/>
            <person name="Dong B."/>
            <person name="Zhang L."/>
            <person name="Hu X."/>
            <person name="Sun X."/>
            <person name="Wang J."/>
            <person name="Zhao C."/>
            <person name="Wang Y."/>
            <person name="Wang D."/>
            <person name="Huang X."/>
            <person name="Wang R."/>
            <person name="Lv J."/>
            <person name="Li Y."/>
            <person name="Zhang Z."/>
            <person name="Liu B."/>
            <person name="Lu W."/>
            <person name="Hui Y."/>
            <person name="Liang J."/>
            <person name="Zhou Z."/>
            <person name="Hou R."/>
            <person name="Li X."/>
            <person name="Liu Y."/>
            <person name="Li H."/>
            <person name="Ning X."/>
            <person name="Lin Y."/>
            <person name="Zhao L."/>
            <person name="Xing Q."/>
            <person name="Dou J."/>
            <person name="Li Y."/>
            <person name="Mao J."/>
            <person name="Guo H."/>
            <person name="Dou H."/>
            <person name="Li T."/>
            <person name="Mu C."/>
            <person name="Jiang W."/>
            <person name="Fu Q."/>
            <person name="Fu X."/>
            <person name="Miao Y."/>
            <person name="Liu J."/>
            <person name="Yu Q."/>
            <person name="Li R."/>
            <person name="Liao H."/>
            <person name="Li X."/>
            <person name="Kong Y."/>
            <person name="Jiang Z."/>
            <person name="Chourrout D."/>
            <person name="Li R."/>
            <person name="Bao Z."/>
        </authorList>
    </citation>
    <scope>NUCLEOTIDE SEQUENCE [LARGE SCALE GENOMIC DNA]</scope>
    <source>
        <strain evidence="10 11">PY_sf001</strain>
    </source>
</reference>
<evidence type="ECO:0000256" key="8">
    <source>
        <dbReference type="PIRSR" id="PIRSR602401-1"/>
    </source>
</evidence>
<dbReference type="GO" id="GO:0004497">
    <property type="term" value="F:monooxygenase activity"/>
    <property type="evidence" value="ECO:0007669"/>
    <property type="project" value="UniProtKB-KW"/>
</dbReference>
<dbReference type="PRINTS" id="PR00385">
    <property type="entry name" value="P450"/>
</dbReference>
<keyword evidence="3 8" id="KW-0349">Heme</keyword>
<sequence length="542" mass="62766">MRYPIQLSCWLRPRQRQFGWTRNTSVVTDGTKPKPLAAIPGPSGLSALPYIGLMFELKPFTNYDVKKLSELFEKYREQYGPLVKIRAGKDWLVCVYDPDDIAAVFRTESRHPYRGVTPLAKTYDRRKGVRPGLVTLKGDEWYALRSPTQKAMMRPKAMTKYAYRISQIADEFVAKFERRDRLDNLPDQLMEYTAEGVGMLCFNTRLGCITETNNSSELMEQTKTYLELFGESTYRLPLYTVFRTPMYRRFERAADFLSQVCENYIDDALTKVNNTTNFHDATVQNPEIQSWNTKQSFDADVQNTQHPTNVNTTDMEDSLLFDLLSTPGMTPDMTRRILVDVFVAGIDSTANAMTFLFYFLAKHQDKQRKLYQELLDVIPKDGKITEDVIKKLSYLKACVKESLRLVFPICAGTARILDLDIVLKGYKVPKGTTLVLCNGIICREERYFPQQDQFLPERWIRGDIRTDVNPFAHLPFGFGPRKCIGQRVAELEIYICTAKMFMTYRFKLPPGVDEIPYKYCTFATPREKTTFMLERRVTTWHS</sequence>
<dbReference type="PROSITE" id="PS00086">
    <property type="entry name" value="CYTOCHROME_P450"/>
    <property type="match status" value="1"/>
</dbReference>
<dbReference type="PANTHER" id="PTHR24279:SF120">
    <property type="entry name" value="CYTOCHROME P450"/>
    <property type="match status" value="1"/>
</dbReference>
<comment type="similarity">
    <text evidence="2 9">Belongs to the cytochrome P450 family.</text>
</comment>
<dbReference type="InterPro" id="IPR001128">
    <property type="entry name" value="Cyt_P450"/>
</dbReference>
<evidence type="ECO:0000313" key="11">
    <source>
        <dbReference type="Proteomes" id="UP000242188"/>
    </source>
</evidence>
<keyword evidence="6 8" id="KW-0408">Iron</keyword>
<keyword evidence="11" id="KW-1185">Reference proteome</keyword>
<keyword evidence="7 9" id="KW-0503">Monooxygenase</keyword>
<evidence type="ECO:0000256" key="7">
    <source>
        <dbReference type="ARBA" id="ARBA00023033"/>
    </source>
</evidence>
<feature type="binding site" description="axial binding residue" evidence="8">
    <location>
        <position position="483"/>
    </location>
    <ligand>
        <name>heme</name>
        <dbReference type="ChEBI" id="CHEBI:30413"/>
    </ligand>
    <ligandPart>
        <name>Fe</name>
        <dbReference type="ChEBI" id="CHEBI:18248"/>
    </ligandPart>
</feature>
<dbReference type="PANTHER" id="PTHR24279">
    <property type="entry name" value="CYTOCHROME P450"/>
    <property type="match status" value="1"/>
</dbReference>
<dbReference type="SUPFAM" id="SSF48264">
    <property type="entry name" value="Cytochrome P450"/>
    <property type="match status" value="1"/>
</dbReference>
<proteinExistence type="inferred from homology"/>
<comment type="caution">
    <text evidence="10">The sequence shown here is derived from an EMBL/GenBank/DDBJ whole genome shotgun (WGS) entry which is preliminary data.</text>
</comment>
<dbReference type="InterPro" id="IPR017972">
    <property type="entry name" value="Cyt_P450_CS"/>
</dbReference>
<comment type="cofactor">
    <cofactor evidence="1 8">
        <name>heme</name>
        <dbReference type="ChEBI" id="CHEBI:30413"/>
    </cofactor>
</comment>
<evidence type="ECO:0000256" key="2">
    <source>
        <dbReference type="ARBA" id="ARBA00010617"/>
    </source>
</evidence>
<keyword evidence="5 9" id="KW-0560">Oxidoreductase</keyword>
<dbReference type="STRING" id="6573.A0A210QQ44"/>
<protein>
    <submittedName>
        <fullName evidence="10">Cytochrome P450 49a1</fullName>
    </submittedName>
</protein>
<evidence type="ECO:0000256" key="5">
    <source>
        <dbReference type="ARBA" id="ARBA00023002"/>
    </source>
</evidence>
<dbReference type="InterPro" id="IPR050479">
    <property type="entry name" value="CYP11_CYP27_families"/>
</dbReference>
<evidence type="ECO:0000256" key="4">
    <source>
        <dbReference type="ARBA" id="ARBA00022723"/>
    </source>
</evidence>
<evidence type="ECO:0000256" key="6">
    <source>
        <dbReference type="ARBA" id="ARBA00023004"/>
    </source>
</evidence>
<evidence type="ECO:0000313" key="10">
    <source>
        <dbReference type="EMBL" id="OWF50845.1"/>
    </source>
</evidence>
<dbReference type="GO" id="GO:0020037">
    <property type="term" value="F:heme binding"/>
    <property type="evidence" value="ECO:0007669"/>
    <property type="project" value="InterPro"/>
</dbReference>
<evidence type="ECO:0000256" key="1">
    <source>
        <dbReference type="ARBA" id="ARBA00001971"/>
    </source>
</evidence>
<dbReference type="PRINTS" id="PR00463">
    <property type="entry name" value="EP450I"/>
</dbReference>
<dbReference type="OrthoDB" id="3945418at2759"/>
<accession>A0A210QQ44</accession>
<dbReference type="GO" id="GO:0016705">
    <property type="term" value="F:oxidoreductase activity, acting on paired donors, with incorporation or reduction of molecular oxygen"/>
    <property type="evidence" value="ECO:0007669"/>
    <property type="project" value="InterPro"/>
</dbReference>
<dbReference type="CDD" id="cd11054">
    <property type="entry name" value="CYP24A1-like"/>
    <property type="match status" value="1"/>
</dbReference>
<dbReference type="InterPro" id="IPR036396">
    <property type="entry name" value="Cyt_P450_sf"/>
</dbReference>
<dbReference type="InterPro" id="IPR002401">
    <property type="entry name" value="Cyt_P450_E_grp-I"/>
</dbReference>
<gene>
    <name evidence="10" type="ORF">KP79_PYT13807</name>
</gene>